<dbReference type="OMA" id="MYYLFGA"/>
<evidence type="ECO:0000256" key="6">
    <source>
        <dbReference type="SAM" id="MobiDB-lite"/>
    </source>
</evidence>
<sequence>MLRRHSSVPSKKSRPPPYVPASKPKFTRDVTADPTEFSTHRCGCCGATLQCPLNEVKIRCVGCGTTTVFQPGPKDSEGEPMNVNHIRDLARQGMTVYTKETLHQAFEPLSEYLYLGFSRFNSLNRSFRKNPRSRNAHYSSSNLDYDTITKVYLMLTRLPTKLPLYRALSGASDLLKRLVPRDYDDPRNFLWILIILENPFLNRALVLDPNPDLRQMANAPEIKVLCHDLLKRGLGVLANNVTSKSLNYLASWFSKMPPGTFTARIDLINHFITFHLKTYYQLAQKPESRRRSVGHSSQIHDAEYTDYVALKRQFEDDQPHMSDARSTNSASLSRSRQKSATRITIHQYGNNWQIEAASKVMNFFLKANTIRGAETVPISNFYNSLVDFVDILLDFDSWLRKRQTTSRRRQSIDGIPTDIDMVLETLHGSRRTLNETAKFYFCQYPFLISLGSKMRILAYEARRQMERKAEEAFITGLDQNTQIEVYFKIVVRRDHIISDSLAAIKHNPNNLKKTLRVKFTDEPGIDAGGIKKEWFLLLTRNLFSQSTGMFVHVDDSNYLWFSLYPREGSDVFYLLGAVLGLAVYNSTILDLHFPLGFYKILLGQRLNTENFQQLYPTTYANLLKLRELSDDDLKALDLTFETSVTDSEGRVHNRELTPGGSKVVVTKSNLEDYISNYCSLFIHSGIKSQARALNRGFQQVCGGTALSLFSAEEIQLVLCGSSDTHLDVDTLRAVTKYVRFGESREDAEATPVIRWFWHWLTHAPTSKQRKFLIFVTGSDRIPATGIQNMSFKISNAGNDKAHLPIAHTCFNELSLYNYPSYDTLSDKLNMAVYGSAGFGIK</sequence>
<dbReference type="GO" id="GO:0000209">
    <property type="term" value="P:protein polyubiquitination"/>
    <property type="evidence" value="ECO:0007669"/>
    <property type="project" value="InterPro"/>
</dbReference>
<dbReference type="EC" id="2.3.2.26" evidence="2"/>
<dbReference type="EMBL" id="SWFT01000038">
    <property type="protein sequence ID" value="KAA8906021.1"/>
    <property type="molecule type" value="Genomic_DNA"/>
</dbReference>
<evidence type="ECO:0000256" key="1">
    <source>
        <dbReference type="ARBA" id="ARBA00000885"/>
    </source>
</evidence>
<evidence type="ECO:0000256" key="3">
    <source>
        <dbReference type="ARBA" id="ARBA00022679"/>
    </source>
</evidence>
<organism evidence="8 9">
    <name type="scientific">Diutina rugosa</name>
    <name type="common">Yeast</name>
    <name type="synonym">Candida rugosa</name>
    <dbReference type="NCBI Taxonomy" id="5481"/>
    <lineage>
        <taxon>Eukaryota</taxon>
        <taxon>Fungi</taxon>
        <taxon>Dikarya</taxon>
        <taxon>Ascomycota</taxon>
        <taxon>Saccharomycotina</taxon>
        <taxon>Pichiomycetes</taxon>
        <taxon>Debaryomycetaceae</taxon>
        <taxon>Diutina</taxon>
    </lineage>
</organism>
<feature type="region of interest" description="Disordered" evidence="6">
    <location>
        <begin position="1"/>
        <end position="29"/>
    </location>
</feature>
<dbReference type="PROSITE" id="PS50237">
    <property type="entry name" value="HECT"/>
    <property type="match status" value="1"/>
</dbReference>
<evidence type="ECO:0000256" key="5">
    <source>
        <dbReference type="PROSITE-ProRule" id="PRU00104"/>
    </source>
</evidence>
<reference evidence="8 9" key="1">
    <citation type="submission" date="2019-07" db="EMBL/GenBank/DDBJ databases">
        <title>Genome assembly of two rare yeast pathogens: Diutina rugosa and Trichomonascus ciferrii.</title>
        <authorList>
            <person name="Mixao V."/>
            <person name="Saus E."/>
            <person name="Hansen A."/>
            <person name="Lass-Flor C."/>
            <person name="Gabaldon T."/>
        </authorList>
    </citation>
    <scope>NUCLEOTIDE SEQUENCE [LARGE SCALE GENOMIC DNA]</scope>
    <source>
        <strain evidence="8 9">CBS 613</strain>
    </source>
</reference>
<dbReference type="PANTHER" id="PTHR45700">
    <property type="entry name" value="UBIQUITIN-PROTEIN LIGASE E3C"/>
    <property type="match status" value="1"/>
</dbReference>
<dbReference type="SMART" id="SM00119">
    <property type="entry name" value="HECTc"/>
    <property type="match status" value="1"/>
</dbReference>
<feature type="compositionally biased region" description="Basic residues" evidence="6">
    <location>
        <begin position="1"/>
        <end position="14"/>
    </location>
</feature>
<dbReference type="InterPro" id="IPR000569">
    <property type="entry name" value="HECT_dom"/>
</dbReference>
<dbReference type="Proteomes" id="UP000449547">
    <property type="component" value="Unassembled WGS sequence"/>
</dbReference>
<comment type="caution">
    <text evidence="8">The sequence shown here is derived from an EMBL/GenBank/DDBJ whole genome shotgun (WGS) entry which is preliminary data.</text>
</comment>
<dbReference type="VEuPathDB" id="FungiDB:DIURU_001203"/>
<evidence type="ECO:0000256" key="4">
    <source>
        <dbReference type="ARBA" id="ARBA00022786"/>
    </source>
</evidence>
<dbReference type="OrthoDB" id="8068875at2759"/>
<feature type="compositionally biased region" description="Polar residues" evidence="6">
    <location>
        <begin position="324"/>
        <end position="337"/>
    </location>
</feature>
<gene>
    <name evidence="8" type="ORF">DIURU_001203</name>
</gene>
<dbReference type="GO" id="GO:0061630">
    <property type="term" value="F:ubiquitin protein ligase activity"/>
    <property type="evidence" value="ECO:0007669"/>
    <property type="project" value="UniProtKB-EC"/>
</dbReference>
<feature type="region of interest" description="Disordered" evidence="6">
    <location>
        <begin position="317"/>
        <end position="337"/>
    </location>
</feature>
<feature type="domain" description="HECT" evidence="7">
    <location>
        <begin position="507"/>
        <end position="841"/>
    </location>
</feature>
<proteinExistence type="predicted"/>
<evidence type="ECO:0000313" key="9">
    <source>
        <dbReference type="Proteomes" id="UP000449547"/>
    </source>
</evidence>
<dbReference type="AlphaFoldDB" id="A0A642UUZ6"/>
<dbReference type="Gene3D" id="3.30.2160.10">
    <property type="entry name" value="Hect, E3 ligase catalytic domain"/>
    <property type="match status" value="1"/>
</dbReference>
<evidence type="ECO:0000259" key="7">
    <source>
        <dbReference type="PROSITE" id="PS50237"/>
    </source>
</evidence>
<dbReference type="GeneID" id="54779856"/>
<dbReference type="Gene3D" id="3.90.1750.10">
    <property type="entry name" value="Hect, E3 ligase catalytic domains"/>
    <property type="match status" value="1"/>
</dbReference>
<dbReference type="SUPFAM" id="SSF56204">
    <property type="entry name" value="Hect, E3 ligase catalytic domain"/>
    <property type="match status" value="1"/>
</dbReference>
<dbReference type="RefSeq" id="XP_034013934.1">
    <property type="nucleotide sequence ID" value="XM_034153722.1"/>
</dbReference>
<evidence type="ECO:0000313" key="8">
    <source>
        <dbReference type="EMBL" id="KAA8906021.1"/>
    </source>
</evidence>
<dbReference type="InterPro" id="IPR035983">
    <property type="entry name" value="Hect_E3_ubiquitin_ligase"/>
</dbReference>
<comment type="catalytic activity">
    <reaction evidence="1">
        <text>S-ubiquitinyl-[E2 ubiquitin-conjugating enzyme]-L-cysteine + [acceptor protein]-L-lysine = [E2 ubiquitin-conjugating enzyme]-L-cysteine + N(6)-ubiquitinyl-[acceptor protein]-L-lysine.</text>
        <dbReference type="EC" id="2.3.2.26"/>
    </reaction>
</comment>
<dbReference type="InterPro" id="IPR044611">
    <property type="entry name" value="E3A/B/C-like"/>
</dbReference>
<keyword evidence="4 5" id="KW-0833">Ubl conjugation pathway</keyword>
<dbReference type="CDD" id="cd00078">
    <property type="entry name" value="HECTc"/>
    <property type="match status" value="1"/>
</dbReference>
<dbReference type="Gene3D" id="3.30.2410.10">
    <property type="entry name" value="Hect, E3 ligase catalytic domain"/>
    <property type="match status" value="1"/>
</dbReference>
<dbReference type="Pfam" id="PF00632">
    <property type="entry name" value="HECT"/>
    <property type="match status" value="1"/>
</dbReference>
<keyword evidence="9" id="KW-1185">Reference proteome</keyword>
<accession>A0A642UUZ6</accession>
<keyword evidence="3" id="KW-0808">Transferase</keyword>
<feature type="active site" description="Glycyl thioester intermediate" evidence="5">
    <location>
        <position position="809"/>
    </location>
</feature>
<name>A0A642UUZ6_DIURU</name>
<protein>
    <recommendedName>
        <fullName evidence="2">HECT-type E3 ubiquitin transferase</fullName>
        <ecNumber evidence="2">2.3.2.26</ecNumber>
    </recommendedName>
</protein>
<evidence type="ECO:0000256" key="2">
    <source>
        <dbReference type="ARBA" id="ARBA00012485"/>
    </source>
</evidence>